<feature type="transmembrane region" description="Helical" evidence="8">
    <location>
        <begin position="200"/>
        <end position="216"/>
    </location>
</feature>
<name>A0A6G5QH72_9BACT</name>
<keyword evidence="7 8" id="KW-0472">Membrane</keyword>
<dbReference type="GO" id="GO:1903785">
    <property type="term" value="P:L-valine transmembrane transport"/>
    <property type="evidence" value="ECO:0007669"/>
    <property type="project" value="TreeGrafter"/>
</dbReference>
<evidence type="ECO:0000256" key="1">
    <source>
        <dbReference type="ARBA" id="ARBA00004651"/>
    </source>
</evidence>
<feature type="transmembrane region" description="Helical" evidence="8">
    <location>
        <begin position="6"/>
        <end position="27"/>
    </location>
</feature>
<organism evidence="9 10">
    <name type="scientific">Campylobacter mucosalis CCUG 21559</name>
    <dbReference type="NCBI Taxonomy" id="1032067"/>
    <lineage>
        <taxon>Bacteria</taxon>
        <taxon>Pseudomonadati</taxon>
        <taxon>Campylobacterota</taxon>
        <taxon>Epsilonproteobacteria</taxon>
        <taxon>Campylobacterales</taxon>
        <taxon>Campylobacteraceae</taxon>
        <taxon>Campylobacter</taxon>
    </lineage>
</organism>
<evidence type="ECO:0000256" key="6">
    <source>
        <dbReference type="ARBA" id="ARBA00022989"/>
    </source>
</evidence>
<dbReference type="EMBL" id="CP012542">
    <property type="protein sequence ID" value="QCD44982.1"/>
    <property type="molecule type" value="Genomic_DNA"/>
</dbReference>
<evidence type="ECO:0000313" key="9">
    <source>
        <dbReference type="EMBL" id="QCD44982.1"/>
    </source>
</evidence>
<evidence type="ECO:0000256" key="7">
    <source>
        <dbReference type="ARBA" id="ARBA00023136"/>
    </source>
</evidence>
<keyword evidence="4" id="KW-1003">Cell membrane</keyword>
<dbReference type="RefSeq" id="WP_171993891.1">
    <property type="nucleotide sequence ID" value="NZ_CP012542.1"/>
</dbReference>
<keyword evidence="3" id="KW-0813">Transport</keyword>
<keyword evidence="5 8" id="KW-0812">Transmembrane</keyword>
<keyword evidence="6 8" id="KW-1133">Transmembrane helix</keyword>
<sequence length="220" mass="24712">MKFADVFKLSIPVFMGYFPLGIAFGILSNKLDVSAFIAVALSALAYGGAAQFMMISLFSVGTSFIEVFIVSYLVNLRHTFYGLALLRDYKYLKFRIFNIATLTDETFAIFKSLKIDDINERSCVFTWLNFLSWSYWLLGTIFGCVFGNLITIDMSGLEFSLTALFIVIVIEMFKNECNYKVLGAATLFGILGVVLLPPKLLLVGSMLLCFIFIVAFKDRL</sequence>
<proteinExistence type="inferred from homology"/>
<feature type="transmembrane region" description="Helical" evidence="8">
    <location>
        <begin position="34"/>
        <end position="58"/>
    </location>
</feature>
<dbReference type="InterPro" id="IPR011606">
    <property type="entry name" value="Brnchd-chn_aa_trnsp_permease"/>
</dbReference>
<dbReference type="PANTHER" id="PTHR34979">
    <property type="entry name" value="INNER MEMBRANE PROTEIN YGAZ"/>
    <property type="match status" value="1"/>
</dbReference>
<accession>A0A6G5QH72</accession>
<dbReference type="Pfam" id="PF03591">
    <property type="entry name" value="AzlC"/>
    <property type="match status" value="1"/>
</dbReference>
<dbReference type="AlphaFoldDB" id="A0A6G5QH72"/>
<evidence type="ECO:0000256" key="3">
    <source>
        <dbReference type="ARBA" id="ARBA00022448"/>
    </source>
</evidence>
<gene>
    <name evidence="9" type="ORF">CMUC_1216</name>
</gene>
<dbReference type="Proteomes" id="UP000503264">
    <property type="component" value="Chromosome"/>
</dbReference>
<evidence type="ECO:0000256" key="8">
    <source>
        <dbReference type="SAM" id="Phobius"/>
    </source>
</evidence>
<feature type="transmembrane region" description="Helical" evidence="8">
    <location>
        <begin position="64"/>
        <end position="86"/>
    </location>
</feature>
<evidence type="ECO:0000256" key="5">
    <source>
        <dbReference type="ARBA" id="ARBA00022692"/>
    </source>
</evidence>
<protein>
    <submittedName>
        <fullName evidence="9">Branched-chain amino acid transport protein, AzlC family</fullName>
    </submittedName>
</protein>
<dbReference type="PANTHER" id="PTHR34979:SF1">
    <property type="entry name" value="INNER MEMBRANE PROTEIN YGAZ"/>
    <property type="match status" value="1"/>
</dbReference>
<comment type="subcellular location">
    <subcellularLocation>
        <location evidence="1">Cell membrane</location>
        <topology evidence="1">Multi-pass membrane protein</topology>
    </subcellularLocation>
</comment>
<comment type="similarity">
    <text evidence="2">Belongs to the AzlC family.</text>
</comment>
<evidence type="ECO:0000313" key="10">
    <source>
        <dbReference type="Proteomes" id="UP000503264"/>
    </source>
</evidence>
<keyword evidence="10" id="KW-1185">Reference proteome</keyword>
<evidence type="ECO:0000256" key="2">
    <source>
        <dbReference type="ARBA" id="ARBA00010735"/>
    </source>
</evidence>
<dbReference type="GO" id="GO:0005886">
    <property type="term" value="C:plasma membrane"/>
    <property type="evidence" value="ECO:0007669"/>
    <property type="project" value="UniProtKB-SubCell"/>
</dbReference>
<reference evidence="9 10" key="1">
    <citation type="submission" date="2016-07" db="EMBL/GenBank/DDBJ databases">
        <title>Comparative genomics of the Campylobacter concisus group.</title>
        <authorList>
            <person name="Miller W.G."/>
            <person name="Yee E."/>
            <person name="Chapman M.H."/>
            <person name="Huynh S."/>
            <person name="Bono J.L."/>
            <person name="On S.L.W."/>
            <person name="StLeger J."/>
            <person name="Foster G."/>
            <person name="Parker C.T."/>
        </authorList>
    </citation>
    <scope>NUCLEOTIDE SEQUENCE [LARGE SCALE GENOMIC DNA]</scope>
    <source>
        <strain evidence="9 10">CCUG 21559</strain>
    </source>
</reference>
<feature type="transmembrane region" description="Helical" evidence="8">
    <location>
        <begin position="124"/>
        <end position="143"/>
    </location>
</feature>
<evidence type="ECO:0000256" key="4">
    <source>
        <dbReference type="ARBA" id="ARBA00022475"/>
    </source>
</evidence>